<evidence type="ECO:0000313" key="1">
    <source>
        <dbReference type="EMBL" id="SCC13430.1"/>
    </source>
</evidence>
<dbReference type="EMBL" id="FMAO01000020">
    <property type="protein sequence ID" value="SCC13430.1"/>
    <property type="molecule type" value="Genomic_DNA"/>
</dbReference>
<keyword evidence="2" id="KW-1185">Reference proteome</keyword>
<dbReference type="RefSeq" id="WP_092463974.1">
    <property type="nucleotide sequence ID" value="NZ_BJEE01000011.1"/>
</dbReference>
<dbReference type="AlphaFoldDB" id="A0A1C4C2X1"/>
<sequence>MGLLGLLGDFELDEKATIENVRRFFEHDWPIIQNRAHISFVDVKSPVISGMPSSGMTGNANDAKYSIHAQASKWVEDVIQACQGMKQPHRSFLELRYFKGLKWLEVEERTGYSSKRGQEIINEAFLGFAEAFADTYDYREYKV</sequence>
<gene>
    <name evidence="1" type="ORF">GA0061074_12016</name>
</gene>
<organism evidence="1 2">
    <name type="scientific">Weissella bombi</name>
    <dbReference type="NCBI Taxonomy" id="1505725"/>
    <lineage>
        <taxon>Bacteria</taxon>
        <taxon>Bacillati</taxon>
        <taxon>Bacillota</taxon>
        <taxon>Bacilli</taxon>
        <taxon>Lactobacillales</taxon>
        <taxon>Lactobacillaceae</taxon>
        <taxon>Weissella</taxon>
    </lineage>
</organism>
<accession>A0A1C4C2X1</accession>
<dbReference type="Proteomes" id="UP000199268">
    <property type="component" value="Unassembled WGS sequence"/>
</dbReference>
<name>A0A1C4C2X1_9LACO</name>
<dbReference type="STRING" id="1505725.GA0061074_12016"/>
<reference evidence="2" key="1">
    <citation type="submission" date="2016-08" db="EMBL/GenBank/DDBJ databases">
        <authorList>
            <person name="Varghese N."/>
            <person name="Submissions Spin"/>
        </authorList>
    </citation>
    <scope>NUCLEOTIDE SEQUENCE [LARGE SCALE GENOMIC DNA]</scope>
    <source>
        <strain evidence="2">R-53094</strain>
    </source>
</reference>
<evidence type="ECO:0000313" key="2">
    <source>
        <dbReference type="Proteomes" id="UP000199268"/>
    </source>
</evidence>
<proteinExistence type="predicted"/>
<dbReference type="OrthoDB" id="2146126at2"/>
<protein>
    <submittedName>
        <fullName evidence="1">Phage transcriptional regulator, ArpU family</fullName>
    </submittedName>
</protein>